<organism evidence="1 2">
    <name type="scientific">Pedobacter cryoconitis</name>
    <dbReference type="NCBI Taxonomy" id="188932"/>
    <lineage>
        <taxon>Bacteria</taxon>
        <taxon>Pseudomonadati</taxon>
        <taxon>Bacteroidota</taxon>
        <taxon>Sphingobacteriia</taxon>
        <taxon>Sphingobacteriales</taxon>
        <taxon>Sphingobacteriaceae</taxon>
        <taxon>Pedobacter</taxon>
    </lineage>
</organism>
<dbReference type="AlphaFoldDB" id="A0A327SSD2"/>
<accession>A0A327SSD2</accession>
<dbReference type="PROSITE" id="PS51257">
    <property type="entry name" value="PROKAR_LIPOPROTEIN"/>
    <property type="match status" value="1"/>
</dbReference>
<dbReference type="OrthoDB" id="747483at2"/>
<proteinExistence type="predicted"/>
<dbReference type="Proteomes" id="UP000249754">
    <property type="component" value="Unassembled WGS sequence"/>
</dbReference>
<sequence>MKKIIPLILLTLLFACKNHSETKRIKGDLNYSPMSMQSELIAAAFSLTGTIKTQELQADIELSNPGNSDLTISEIEIATGEGLRSLPKTGSTGPIVLKPGENKALSLKFQPLNELREYQLTGRNGYFKSLYNLVINYSAKEDKSAVVKDDGGFKAYSSSPTLLSMTTTLAPADYKAYLEKYQIKTTSYSLDTKSGFTKKQIAYLKGIKQVKQPPFVYVSDQEIALSGVNFRLRSYQERDTLNAEIFIVNHSSFPVKINKDKLDIRYPGESSSVHLKDVVTVEKISGSKQDLYTIEKGDRILIRLKKPFKTTAEKVVLSFNKAFAFDDQVPLFKNNIELIKVDLP</sequence>
<name>A0A327SSD2_9SPHI</name>
<dbReference type="EMBL" id="QLLR01000006">
    <property type="protein sequence ID" value="RAJ32200.1"/>
    <property type="molecule type" value="Genomic_DNA"/>
</dbReference>
<evidence type="ECO:0000313" key="2">
    <source>
        <dbReference type="Proteomes" id="UP000249754"/>
    </source>
</evidence>
<evidence type="ECO:0008006" key="3">
    <source>
        <dbReference type="Google" id="ProtNLM"/>
    </source>
</evidence>
<evidence type="ECO:0000313" key="1">
    <source>
        <dbReference type="EMBL" id="RAJ32200.1"/>
    </source>
</evidence>
<protein>
    <recommendedName>
        <fullName evidence="3">Lipoprotein</fullName>
    </recommendedName>
</protein>
<dbReference type="RefSeq" id="WP_111633434.1">
    <property type="nucleotide sequence ID" value="NZ_QLLR01000006.1"/>
</dbReference>
<gene>
    <name evidence="1" type="ORF">LY11_01883</name>
</gene>
<reference evidence="1 2" key="1">
    <citation type="submission" date="2018-06" db="EMBL/GenBank/DDBJ databases">
        <title>Genomic Encyclopedia of Archaeal and Bacterial Type Strains, Phase II (KMG-II): from individual species to whole genera.</title>
        <authorList>
            <person name="Goeker M."/>
        </authorList>
    </citation>
    <scope>NUCLEOTIDE SEQUENCE [LARGE SCALE GENOMIC DNA]</scope>
    <source>
        <strain evidence="1 2">DSM 14825</strain>
    </source>
</reference>
<comment type="caution">
    <text evidence="1">The sequence shown here is derived from an EMBL/GenBank/DDBJ whole genome shotgun (WGS) entry which is preliminary data.</text>
</comment>